<dbReference type="InterPro" id="IPR001155">
    <property type="entry name" value="OxRdtase_FMN_N"/>
</dbReference>
<evidence type="ECO:0000259" key="3">
    <source>
        <dbReference type="Pfam" id="PF00724"/>
    </source>
</evidence>
<protein>
    <recommendedName>
        <fullName evidence="3">NADH:flavin oxidoreductase/NADH oxidase N-terminal domain-containing protein</fullName>
    </recommendedName>
</protein>
<dbReference type="Pfam" id="PF00724">
    <property type="entry name" value="Oxidored_FMN"/>
    <property type="match status" value="1"/>
</dbReference>
<dbReference type="InterPro" id="IPR013785">
    <property type="entry name" value="Aldolase_TIM"/>
</dbReference>
<comment type="caution">
    <text evidence="4">The sequence shown here is derived from an EMBL/GenBank/DDBJ whole genome shotgun (WGS) entry which is preliminary data.</text>
</comment>
<sequence length="373" mass="41446">MSSLMKELRIGGITIPNRFMRSSLWEKMSDASGVPSQRLIQTITKLAEGKVGLILPGVVFPSNKARLNPFQAGFSNDQQIEGWRPAVQNCHKNGSKIIFQFSHGGLRAAVPRAPTQKGDVPEMSVTEIEELIEDFTKAAKGAHKIGADGVQLQCAQGFLLSTFLSPLTNHRNDKYGGSVDNRIRIVQEAVDSIRSATDRNFVISIKMNGDDCVDGGIKPRDAAEIVNKLKNIDLFEISCAINGGLDGIRPVIHKSLFKNTTPQEKKQFEYIATHLRREAPYHEGYNVIAATIIKRYNPNKIIASVGGNRDFTLMEDYIKTGMFDMVSIARPFIRDPYLVRNYIEGKATKIACESCNECSLRPGDFIHCHYPSD</sequence>
<dbReference type="CDD" id="cd02803">
    <property type="entry name" value="OYE_like_FMN_family"/>
    <property type="match status" value="1"/>
</dbReference>
<accession>A0ABR2KG32</accession>
<keyword evidence="1" id="KW-0285">Flavoprotein</keyword>
<dbReference type="SUPFAM" id="SSF51395">
    <property type="entry name" value="FMN-linked oxidoreductases"/>
    <property type="match status" value="1"/>
</dbReference>
<feature type="domain" description="NADH:flavin oxidoreductase/NADH oxidase N-terminal" evidence="3">
    <location>
        <begin position="4"/>
        <end position="344"/>
    </location>
</feature>
<organism evidence="4 5">
    <name type="scientific">Tritrichomonas musculus</name>
    <dbReference type="NCBI Taxonomy" id="1915356"/>
    <lineage>
        <taxon>Eukaryota</taxon>
        <taxon>Metamonada</taxon>
        <taxon>Parabasalia</taxon>
        <taxon>Tritrichomonadida</taxon>
        <taxon>Tritrichomonadidae</taxon>
        <taxon>Tritrichomonas</taxon>
    </lineage>
</organism>
<dbReference type="EMBL" id="JAPFFF010000005">
    <property type="protein sequence ID" value="KAK8889773.1"/>
    <property type="molecule type" value="Genomic_DNA"/>
</dbReference>
<reference evidence="4 5" key="1">
    <citation type="submission" date="2024-04" db="EMBL/GenBank/DDBJ databases">
        <title>Tritrichomonas musculus Genome.</title>
        <authorList>
            <person name="Alves-Ferreira E."/>
            <person name="Grigg M."/>
            <person name="Lorenzi H."/>
            <person name="Galac M."/>
        </authorList>
    </citation>
    <scope>NUCLEOTIDE SEQUENCE [LARGE SCALE GENOMIC DNA]</scope>
    <source>
        <strain evidence="4 5">EAF2021</strain>
    </source>
</reference>
<dbReference type="Proteomes" id="UP001470230">
    <property type="component" value="Unassembled WGS sequence"/>
</dbReference>
<name>A0ABR2KG32_9EUKA</name>
<dbReference type="Gene3D" id="3.20.20.70">
    <property type="entry name" value="Aldolase class I"/>
    <property type="match status" value="1"/>
</dbReference>
<evidence type="ECO:0000313" key="5">
    <source>
        <dbReference type="Proteomes" id="UP001470230"/>
    </source>
</evidence>
<keyword evidence="2" id="KW-0560">Oxidoreductase</keyword>
<evidence type="ECO:0000256" key="1">
    <source>
        <dbReference type="ARBA" id="ARBA00022630"/>
    </source>
</evidence>
<keyword evidence="5" id="KW-1185">Reference proteome</keyword>
<evidence type="ECO:0000256" key="2">
    <source>
        <dbReference type="ARBA" id="ARBA00023002"/>
    </source>
</evidence>
<dbReference type="PANTHER" id="PTHR43656">
    <property type="entry name" value="BINDING OXIDOREDUCTASE, PUTATIVE (AFU_ORTHOLOGUE AFUA_2G08260)-RELATED"/>
    <property type="match status" value="1"/>
</dbReference>
<evidence type="ECO:0000313" key="4">
    <source>
        <dbReference type="EMBL" id="KAK8889773.1"/>
    </source>
</evidence>
<dbReference type="InterPro" id="IPR051799">
    <property type="entry name" value="NADH_flavin_oxidoreductase"/>
</dbReference>
<gene>
    <name evidence="4" type="ORF">M9Y10_034527</name>
</gene>
<proteinExistence type="predicted"/>
<dbReference type="PANTHER" id="PTHR43656:SF2">
    <property type="entry name" value="BINDING OXIDOREDUCTASE, PUTATIVE (AFU_ORTHOLOGUE AFUA_2G08260)-RELATED"/>
    <property type="match status" value="1"/>
</dbReference>